<dbReference type="AlphaFoldDB" id="A0AA38XZK1"/>
<dbReference type="InterPro" id="IPR011701">
    <property type="entry name" value="MFS"/>
</dbReference>
<feature type="transmembrane region" description="Helical" evidence="6">
    <location>
        <begin position="120"/>
        <end position="138"/>
    </location>
</feature>
<evidence type="ECO:0000313" key="7">
    <source>
        <dbReference type="EMBL" id="KAJ9630202.1"/>
    </source>
</evidence>
<dbReference type="InterPro" id="IPR036259">
    <property type="entry name" value="MFS_trans_sf"/>
</dbReference>
<comment type="caution">
    <text evidence="7">The sequence shown here is derived from an EMBL/GenBank/DDBJ whole genome shotgun (WGS) entry which is preliminary data.</text>
</comment>
<feature type="transmembrane region" description="Helical" evidence="6">
    <location>
        <begin position="144"/>
        <end position="165"/>
    </location>
</feature>
<name>A0AA38XZK1_9EURO</name>
<evidence type="ECO:0000256" key="3">
    <source>
        <dbReference type="ARBA" id="ARBA00022989"/>
    </source>
</evidence>
<keyword evidence="4 6" id="KW-0472">Membrane</keyword>
<feature type="transmembrane region" description="Helical" evidence="6">
    <location>
        <begin position="396"/>
        <end position="415"/>
    </location>
</feature>
<evidence type="ECO:0000313" key="8">
    <source>
        <dbReference type="Proteomes" id="UP001172681"/>
    </source>
</evidence>
<reference evidence="7" key="1">
    <citation type="submission" date="2022-10" db="EMBL/GenBank/DDBJ databases">
        <title>Culturing micro-colonial fungi from biological soil crusts in the Mojave desert and describing Neophaeococcomyces mojavensis, and introducing the new genera and species Taxawa tesnikishii.</title>
        <authorList>
            <person name="Kurbessoian T."/>
            <person name="Stajich J.E."/>
        </authorList>
    </citation>
    <scope>NUCLEOTIDE SEQUENCE</scope>
    <source>
        <strain evidence="7">TK_35</strain>
    </source>
</reference>
<dbReference type="GO" id="GO:0005886">
    <property type="term" value="C:plasma membrane"/>
    <property type="evidence" value="ECO:0007669"/>
    <property type="project" value="TreeGrafter"/>
</dbReference>
<evidence type="ECO:0000256" key="1">
    <source>
        <dbReference type="ARBA" id="ARBA00004141"/>
    </source>
</evidence>
<feature type="transmembrane region" description="Helical" evidence="6">
    <location>
        <begin position="262"/>
        <end position="280"/>
    </location>
</feature>
<feature type="transmembrane region" description="Helical" evidence="6">
    <location>
        <begin position="177"/>
        <end position="196"/>
    </location>
</feature>
<dbReference type="SUPFAM" id="SSF103473">
    <property type="entry name" value="MFS general substrate transporter"/>
    <property type="match status" value="1"/>
</dbReference>
<accession>A0AA38XZK1</accession>
<sequence length="571" mass="62024">MASTDHGDLKDLPRATPEQLELQSSQKSGSQQGQLAGLSTIGAVKKTWSVKTIWLLWTSAVLVSFAISYDQQTFSTYQPYAASEFGHLGLLSSVAVVQNVVAVIQQPLAKLADVYGRLPLLCACVLLATLGEILLASAQNMQTFAGAQVFFTIGIVGLHLLLVILAGDSSDLRHRALMNVVPYAPGLVTAWTASSVTSAVLNDTTWRWGYGVFAIIIPVISIPLLGTLLYNQRKAAKSHNIETASGRRLQHHLHVLRQLDPIGLILFIAAMALILVPITLASSATNAWKSGHIIAMIVLGVCLLVAFICWECKWAQWPVIPVGILRERTVSFGVIACIFDYGSWYTTSAYLYTYLLVVRNLSVRAATNVSIIIPFCAVIGQLGAGVAAKYFGRYKWISIFGVGMKVLGLGLMLRYREESPLASLAVAQVLQGLGEGVFNTIITGMQASVTEKYVLPNRLVARLPTSLQAEIPQIYGSAVIAIKYPWGTAERTAINAAYDDTMRILIIVALVLASVELLTVSLLKDLDLRTVDKSRDYDGMVIGKTAQQTAQAKEADDEPMEMENTVQRVRG</sequence>
<keyword evidence="8" id="KW-1185">Reference proteome</keyword>
<evidence type="ECO:0008006" key="9">
    <source>
        <dbReference type="Google" id="ProtNLM"/>
    </source>
</evidence>
<dbReference type="Proteomes" id="UP001172681">
    <property type="component" value="Unassembled WGS sequence"/>
</dbReference>
<keyword evidence="3 6" id="KW-1133">Transmembrane helix</keyword>
<dbReference type="EMBL" id="JAPDRN010000063">
    <property type="protein sequence ID" value="KAJ9630202.1"/>
    <property type="molecule type" value="Genomic_DNA"/>
</dbReference>
<feature type="transmembrane region" description="Helical" evidence="6">
    <location>
        <begin position="330"/>
        <end position="353"/>
    </location>
</feature>
<feature type="transmembrane region" description="Helical" evidence="6">
    <location>
        <begin position="504"/>
        <end position="523"/>
    </location>
</feature>
<organism evidence="7 8">
    <name type="scientific">Knufia peltigerae</name>
    <dbReference type="NCBI Taxonomy" id="1002370"/>
    <lineage>
        <taxon>Eukaryota</taxon>
        <taxon>Fungi</taxon>
        <taxon>Dikarya</taxon>
        <taxon>Ascomycota</taxon>
        <taxon>Pezizomycotina</taxon>
        <taxon>Eurotiomycetes</taxon>
        <taxon>Chaetothyriomycetidae</taxon>
        <taxon>Chaetothyriales</taxon>
        <taxon>Trichomeriaceae</taxon>
        <taxon>Knufia</taxon>
    </lineage>
</organism>
<feature type="transmembrane region" description="Helical" evidence="6">
    <location>
        <begin position="52"/>
        <end position="69"/>
    </location>
</feature>
<evidence type="ECO:0000256" key="2">
    <source>
        <dbReference type="ARBA" id="ARBA00022692"/>
    </source>
</evidence>
<feature type="transmembrane region" description="Helical" evidence="6">
    <location>
        <begin position="292"/>
        <end position="310"/>
    </location>
</feature>
<feature type="transmembrane region" description="Helical" evidence="6">
    <location>
        <begin position="208"/>
        <end position="230"/>
    </location>
</feature>
<protein>
    <recommendedName>
        <fullName evidence="9">Major facilitator superfamily (MFS) profile domain-containing protein</fullName>
    </recommendedName>
</protein>
<dbReference type="Gene3D" id="1.20.1250.20">
    <property type="entry name" value="MFS general substrate transporter like domains"/>
    <property type="match status" value="2"/>
</dbReference>
<feature type="transmembrane region" description="Helical" evidence="6">
    <location>
        <begin position="89"/>
        <end position="108"/>
    </location>
</feature>
<dbReference type="Pfam" id="PF07690">
    <property type="entry name" value="MFS_1"/>
    <property type="match status" value="1"/>
</dbReference>
<evidence type="ECO:0000256" key="6">
    <source>
        <dbReference type="SAM" id="Phobius"/>
    </source>
</evidence>
<proteinExistence type="predicted"/>
<dbReference type="PANTHER" id="PTHR23501:SF87">
    <property type="entry name" value="SIDEROPHORE IRON TRANSPORTER 2"/>
    <property type="match status" value="1"/>
</dbReference>
<comment type="subcellular location">
    <subcellularLocation>
        <location evidence="1">Membrane</location>
        <topology evidence="1">Multi-pass membrane protein</topology>
    </subcellularLocation>
</comment>
<feature type="region of interest" description="Disordered" evidence="5">
    <location>
        <begin position="548"/>
        <end position="571"/>
    </location>
</feature>
<evidence type="ECO:0000256" key="4">
    <source>
        <dbReference type="ARBA" id="ARBA00023136"/>
    </source>
</evidence>
<dbReference type="GO" id="GO:0022857">
    <property type="term" value="F:transmembrane transporter activity"/>
    <property type="evidence" value="ECO:0007669"/>
    <property type="project" value="InterPro"/>
</dbReference>
<feature type="transmembrane region" description="Helical" evidence="6">
    <location>
        <begin position="365"/>
        <end position="384"/>
    </location>
</feature>
<keyword evidence="2 6" id="KW-0812">Transmembrane</keyword>
<dbReference type="PANTHER" id="PTHR23501">
    <property type="entry name" value="MAJOR FACILITATOR SUPERFAMILY"/>
    <property type="match status" value="1"/>
</dbReference>
<gene>
    <name evidence="7" type="ORF">H2204_008563</name>
</gene>
<evidence type="ECO:0000256" key="5">
    <source>
        <dbReference type="SAM" id="MobiDB-lite"/>
    </source>
</evidence>